<dbReference type="RefSeq" id="WP_345614172.1">
    <property type="nucleotide sequence ID" value="NZ_BAABJV010000007.1"/>
</dbReference>
<evidence type="ECO:0000313" key="3">
    <source>
        <dbReference type="Proteomes" id="UP001501147"/>
    </source>
</evidence>
<dbReference type="PANTHER" id="PTHR43441:SF10">
    <property type="entry name" value="ACETYLTRANSFERASE"/>
    <property type="match status" value="1"/>
</dbReference>
<dbReference type="InterPro" id="IPR000182">
    <property type="entry name" value="GNAT_dom"/>
</dbReference>
<sequence length="189" mass="20609">MYAVELGEDGAVLAPLEPWQAGEFLAHMDRGREAIGRYVGLADAVTDPDTARAFLTSYAEKAAADTGRLHGIREKDGTLVGGVLLRTLDLVQGVCEAGCWLEPSATGRGLVTRAATALIDWAVEERGIHRVEWYASSANAASLAVAARLGMTREGVLRQSYLHRGERHDMEVWAVLAPEWRARREGARR</sequence>
<dbReference type="Gene3D" id="3.40.630.30">
    <property type="match status" value="1"/>
</dbReference>
<evidence type="ECO:0000259" key="1">
    <source>
        <dbReference type="PROSITE" id="PS51186"/>
    </source>
</evidence>
<dbReference type="InterPro" id="IPR016181">
    <property type="entry name" value="Acyl_CoA_acyltransferase"/>
</dbReference>
<dbReference type="InterPro" id="IPR051908">
    <property type="entry name" value="Ribosomal_N-acetyltransferase"/>
</dbReference>
<reference evidence="3" key="1">
    <citation type="journal article" date="2019" name="Int. J. Syst. Evol. Microbiol.">
        <title>The Global Catalogue of Microorganisms (GCM) 10K type strain sequencing project: providing services to taxonomists for standard genome sequencing and annotation.</title>
        <authorList>
            <consortium name="The Broad Institute Genomics Platform"/>
            <consortium name="The Broad Institute Genome Sequencing Center for Infectious Disease"/>
            <person name="Wu L."/>
            <person name="Ma J."/>
        </authorList>
    </citation>
    <scope>NUCLEOTIDE SEQUENCE [LARGE SCALE GENOMIC DNA]</scope>
    <source>
        <strain evidence="3">JCM 18324</strain>
    </source>
</reference>
<dbReference type="SUPFAM" id="SSF55729">
    <property type="entry name" value="Acyl-CoA N-acyltransferases (Nat)"/>
    <property type="match status" value="1"/>
</dbReference>
<feature type="domain" description="N-acetyltransferase" evidence="1">
    <location>
        <begin position="25"/>
        <end position="179"/>
    </location>
</feature>
<accession>A0ABP9AGD1</accession>
<comment type="caution">
    <text evidence="2">The sequence shown here is derived from an EMBL/GenBank/DDBJ whole genome shotgun (WGS) entry which is preliminary data.</text>
</comment>
<dbReference type="EMBL" id="BAABJV010000007">
    <property type="protein sequence ID" value="GAA4780743.1"/>
    <property type="molecule type" value="Genomic_DNA"/>
</dbReference>
<dbReference type="PANTHER" id="PTHR43441">
    <property type="entry name" value="RIBOSOMAL-PROTEIN-SERINE ACETYLTRANSFERASE"/>
    <property type="match status" value="1"/>
</dbReference>
<evidence type="ECO:0000313" key="2">
    <source>
        <dbReference type="EMBL" id="GAA4780743.1"/>
    </source>
</evidence>
<name>A0ABP9AGD1_9ACTN</name>
<dbReference type="Pfam" id="PF13302">
    <property type="entry name" value="Acetyltransf_3"/>
    <property type="match status" value="1"/>
</dbReference>
<dbReference type="PROSITE" id="PS51186">
    <property type="entry name" value="GNAT"/>
    <property type="match status" value="1"/>
</dbReference>
<dbReference type="Proteomes" id="UP001501147">
    <property type="component" value="Unassembled WGS sequence"/>
</dbReference>
<keyword evidence="3" id="KW-1185">Reference proteome</keyword>
<protein>
    <submittedName>
        <fullName evidence="2">GNAT family protein</fullName>
    </submittedName>
</protein>
<gene>
    <name evidence="2" type="ORF">GCM10023329_32710</name>
</gene>
<proteinExistence type="predicted"/>
<organism evidence="2 3">
    <name type="scientific">Streptomyces sanyensis</name>
    <dbReference type="NCBI Taxonomy" id="568869"/>
    <lineage>
        <taxon>Bacteria</taxon>
        <taxon>Bacillati</taxon>
        <taxon>Actinomycetota</taxon>
        <taxon>Actinomycetes</taxon>
        <taxon>Kitasatosporales</taxon>
        <taxon>Streptomycetaceae</taxon>
        <taxon>Streptomyces</taxon>
    </lineage>
</organism>